<name>A0ABQ0AZF8_9FIRM</name>
<evidence type="ECO:0000259" key="2">
    <source>
        <dbReference type="Pfam" id="PF14358"/>
    </source>
</evidence>
<comment type="caution">
    <text evidence="3">The sequence shown here is derived from an EMBL/GenBank/DDBJ whole genome shotgun (WGS) entry which is preliminary data.</text>
</comment>
<evidence type="ECO:0000256" key="1">
    <source>
        <dbReference type="SAM" id="Phobius"/>
    </source>
</evidence>
<evidence type="ECO:0000313" key="4">
    <source>
        <dbReference type="Proteomes" id="UP001600894"/>
    </source>
</evidence>
<protein>
    <submittedName>
        <fullName evidence="3">DUF4405 domain-containing protein</fullName>
    </submittedName>
</protein>
<keyword evidence="1" id="KW-0812">Transmembrane</keyword>
<feature type="transmembrane region" description="Helical" evidence="1">
    <location>
        <begin position="34"/>
        <end position="50"/>
    </location>
</feature>
<evidence type="ECO:0000313" key="3">
    <source>
        <dbReference type="EMBL" id="GAA6269393.1"/>
    </source>
</evidence>
<gene>
    <name evidence="3" type="ORF">F130042H8_24530</name>
</gene>
<keyword evidence="1" id="KW-1133">Transmembrane helix</keyword>
<proteinExistence type="predicted"/>
<accession>A0ABQ0AZF8</accession>
<dbReference type="SUPFAM" id="SSF81342">
    <property type="entry name" value="Transmembrane di-heme cytochromes"/>
    <property type="match status" value="1"/>
</dbReference>
<dbReference type="InterPro" id="IPR025517">
    <property type="entry name" value="DUF4405"/>
</dbReference>
<feature type="transmembrane region" description="Helical" evidence="1">
    <location>
        <begin position="193"/>
        <end position="213"/>
    </location>
</feature>
<keyword evidence="1" id="KW-0472">Membrane</keyword>
<organism evidence="3 4">
    <name type="scientific">Enterocloster alcoholdehydrogenati</name>
    <dbReference type="NCBI Taxonomy" id="2547410"/>
    <lineage>
        <taxon>Bacteria</taxon>
        <taxon>Bacillati</taxon>
        <taxon>Bacillota</taxon>
        <taxon>Clostridia</taxon>
        <taxon>Lachnospirales</taxon>
        <taxon>Lachnospiraceae</taxon>
        <taxon>Enterocloster</taxon>
    </lineage>
</organism>
<feature type="transmembrane region" description="Helical" evidence="1">
    <location>
        <begin position="152"/>
        <end position="170"/>
    </location>
</feature>
<dbReference type="Proteomes" id="UP001600894">
    <property type="component" value="Unassembled WGS sequence"/>
</dbReference>
<dbReference type="Pfam" id="PF14358">
    <property type="entry name" value="DUF4405"/>
    <property type="match status" value="1"/>
</dbReference>
<dbReference type="InterPro" id="IPR016174">
    <property type="entry name" value="Di-haem_cyt_TM"/>
</dbReference>
<reference evidence="3 4" key="1">
    <citation type="submission" date="2024-04" db="EMBL/GenBank/DDBJ databases">
        <title>Defined microbial consortia suppress multidrug-resistant proinflammatory Enterobacteriaceae via ecological control.</title>
        <authorList>
            <person name="Furuichi M."/>
            <person name="Kawaguchi T."/>
            <person name="Pust M."/>
            <person name="Yasuma K."/>
            <person name="Plichta D."/>
            <person name="Hasegawa N."/>
            <person name="Ohya T."/>
            <person name="Bhattarai S."/>
            <person name="Sasajima S."/>
            <person name="Aoto Y."/>
            <person name="Tuganbaev T."/>
            <person name="Yaginuma M."/>
            <person name="Ueda M."/>
            <person name="Okahashi N."/>
            <person name="Amafuji K."/>
            <person name="Kiridooshi Y."/>
            <person name="Sugita K."/>
            <person name="Strazar M."/>
            <person name="Skelly A."/>
            <person name="Suda W."/>
            <person name="Hattori M."/>
            <person name="Nakamoto N."/>
            <person name="Caballero S."/>
            <person name="Norman J."/>
            <person name="Olle B."/>
            <person name="Tanoue T."/>
            <person name="Arita M."/>
            <person name="Bucci V."/>
            <person name="Atarashi K."/>
            <person name="Xavier R."/>
            <person name="Honda K."/>
        </authorList>
    </citation>
    <scope>NUCLEOTIDE SEQUENCE [LARGE SCALE GENOMIC DNA]</scope>
    <source>
        <strain evidence="4">f13</strain>
    </source>
</reference>
<feature type="domain" description="Flavinylation-associated cytochrome" evidence="2">
    <location>
        <begin position="73"/>
        <end position="131"/>
    </location>
</feature>
<keyword evidence="4" id="KW-1185">Reference proteome</keyword>
<sequence length="228" mass="26235">MSLKMKGKLLVDILMTGSLLGLMAYSLLGEEIHEWLGIMMFFFAILHKLLNRSWVCGLRKGRWNRYRKVQTTVTVLLFLTMMGSMISGILISQYVFSFSPISGGKEMARLIHLFCGYWGFVLMSFHLGLHWKMILGIFRKRFGIGMSAGKSRAARGAAFLTAVYGAFVFYKEDILSYLFLQTHFVFLDFNKTLAGFILEYLVMMELFALAAYYGTRFLQKQKKVKILK</sequence>
<feature type="transmembrane region" description="Helical" evidence="1">
    <location>
        <begin position="111"/>
        <end position="131"/>
    </location>
</feature>
<feature type="transmembrane region" description="Helical" evidence="1">
    <location>
        <begin position="9"/>
        <end position="28"/>
    </location>
</feature>
<dbReference type="EMBL" id="BAABXL010000001">
    <property type="protein sequence ID" value="GAA6269393.1"/>
    <property type="molecule type" value="Genomic_DNA"/>
</dbReference>
<feature type="transmembrane region" description="Helical" evidence="1">
    <location>
        <begin position="71"/>
        <end position="91"/>
    </location>
</feature>